<feature type="chain" id="PRO_5012752805" description="DUF1795 domain-containing protein" evidence="1">
    <location>
        <begin position="19"/>
        <end position="324"/>
    </location>
</feature>
<evidence type="ECO:0008006" key="4">
    <source>
        <dbReference type="Google" id="ProtNLM"/>
    </source>
</evidence>
<gene>
    <name evidence="2" type="ORF">SAMN05660461_3311</name>
</gene>
<dbReference type="Gene3D" id="3.40.1000.10">
    <property type="entry name" value="Mog1/PsbP, alpha/beta/alpha sandwich"/>
    <property type="match status" value="1"/>
</dbReference>
<keyword evidence="3" id="KW-1185">Reference proteome</keyword>
<protein>
    <recommendedName>
        <fullName evidence="4">DUF1795 domain-containing protein</fullName>
    </recommendedName>
</protein>
<dbReference type="AlphaFoldDB" id="A0A1T5P037"/>
<evidence type="ECO:0000256" key="1">
    <source>
        <dbReference type="SAM" id="SignalP"/>
    </source>
</evidence>
<evidence type="ECO:0000313" key="2">
    <source>
        <dbReference type="EMBL" id="SKD06111.1"/>
    </source>
</evidence>
<proteinExistence type="predicted"/>
<dbReference type="STRING" id="393003.SAMN05660461_3311"/>
<feature type="signal peptide" evidence="1">
    <location>
        <begin position="1"/>
        <end position="18"/>
    </location>
</feature>
<reference evidence="2 3" key="1">
    <citation type="submission" date="2017-02" db="EMBL/GenBank/DDBJ databases">
        <authorList>
            <person name="Peterson S.W."/>
        </authorList>
    </citation>
    <scope>NUCLEOTIDE SEQUENCE [LARGE SCALE GENOMIC DNA]</scope>
    <source>
        <strain evidence="2 3">DSM 18108</strain>
    </source>
</reference>
<accession>A0A1T5P037</accession>
<evidence type="ECO:0000313" key="3">
    <source>
        <dbReference type="Proteomes" id="UP000190166"/>
    </source>
</evidence>
<dbReference type="RefSeq" id="WP_079470597.1">
    <property type="nucleotide sequence ID" value="NZ_FUZZ01000002.1"/>
</dbReference>
<organism evidence="2 3">
    <name type="scientific">Chitinophaga ginsengisegetis</name>
    <dbReference type="NCBI Taxonomy" id="393003"/>
    <lineage>
        <taxon>Bacteria</taxon>
        <taxon>Pseudomonadati</taxon>
        <taxon>Bacteroidota</taxon>
        <taxon>Chitinophagia</taxon>
        <taxon>Chitinophagales</taxon>
        <taxon>Chitinophagaceae</taxon>
        <taxon>Chitinophaga</taxon>
    </lineage>
</organism>
<sequence length="324" mass="36102">MKYALLCGLVLLSFVVKGQNLVNYRDTANHFSVGIPNGWQVIKNKQIPSLKFMAQRSAADSALPAPENFTVNVVEEPRSNVDAIAKKLLYYIGRNPYFKLLDSGSIVSAGKRMIWLDEIHLEGNRADTIFASIFIAYADNKTYLLTATTLSPFSAGFKPLFHEIGHSFKTGKAARKERLKIALPAGIKWTMITDTEVDNLATRQFLPADEPPQQWTLLINDMTMENARVNNIDLAVKSFSDAAVSKASQAKITVLGKENIPQRRWALFKVETPGAGNPESQLYYVIQGPKSFHAVFIAKKTETLPADFVSKWSTVFKKSKVVNE</sequence>
<name>A0A1T5P037_9BACT</name>
<dbReference type="EMBL" id="FUZZ01000002">
    <property type="protein sequence ID" value="SKD06111.1"/>
    <property type="molecule type" value="Genomic_DNA"/>
</dbReference>
<dbReference type="Proteomes" id="UP000190166">
    <property type="component" value="Unassembled WGS sequence"/>
</dbReference>
<keyword evidence="1" id="KW-0732">Signal</keyword>